<evidence type="ECO:0000313" key="1">
    <source>
        <dbReference type="EMBL" id="MFD1148018.1"/>
    </source>
</evidence>
<name>A0ABW3QT79_9PSEU</name>
<organism evidence="1 2">
    <name type="scientific">Saccharothrix hoggarensis</name>
    <dbReference type="NCBI Taxonomy" id="913853"/>
    <lineage>
        <taxon>Bacteria</taxon>
        <taxon>Bacillati</taxon>
        <taxon>Actinomycetota</taxon>
        <taxon>Actinomycetes</taxon>
        <taxon>Pseudonocardiales</taxon>
        <taxon>Pseudonocardiaceae</taxon>
        <taxon>Saccharothrix</taxon>
    </lineage>
</organism>
<reference evidence="2" key="1">
    <citation type="journal article" date="2019" name="Int. J. Syst. Evol. Microbiol.">
        <title>The Global Catalogue of Microorganisms (GCM) 10K type strain sequencing project: providing services to taxonomists for standard genome sequencing and annotation.</title>
        <authorList>
            <consortium name="The Broad Institute Genomics Platform"/>
            <consortium name="The Broad Institute Genome Sequencing Center for Infectious Disease"/>
            <person name="Wu L."/>
            <person name="Ma J."/>
        </authorList>
    </citation>
    <scope>NUCLEOTIDE SEQUENCE [LARGE SCALE GENOMIC DNA]</scope>
    <source>
        <strain evidence="2">CCUG 60214</strain>
    </source>
</reference>
<proteinExistence type="predicted"/>
<protein>
    <submittedName>
        <fullName evidence="1">Coproporphyrinogen III oxidase</fullName>
    </submittedName>
</protein>
<comment type="caution">
    <text evidence="1">The sequence shown here is derived from an EMBL/GenBank/DDBJ whole genome shotgun (WGS) entry which is preliminary data.</text>
</comment>
<evidence type="ECO:0000313" key="2">
    <source>
        <dbReference type="Proteomes" id="UP001597168"/>
    </source>
</evidence>
<gene>
    <name evidence="1" type="ORF">ACFQ3T_12855</name>
</gene>
<keyword evidence="2" id="KW-1185">Reference proteome</keyword>
<accession>A0ABW3QT79</accession>
<dbReference type="EMBL" id="JBHTLK010000053">
    <property type="protein sequence ID" value="MFD1148018.1"/>
    <property type="molecule type" value="Genomic_DNA"/>
</dbReference>
<feature type="non-terminal residue" evidence="1">
    <location>
        <position position="1"/>
    </location>
</feature>
<dbReference type="Proteomes" id="UP001597168">
    <property type="component" value="Unassembled WGS sequence"/>
</dbReference>
<sequence length="43" mass="4421">DGRAEARTAAADGPLDAAALADGRCVLTDRGRLLADAVVRRLT</sequence>